<evidence type="ECO:0000313" key="2">
    <source>
        <dbReference type="EMBL" id="CAH1598455.1"/>
    </source>
</evidence>
<dbReference type="Proteomes" id="UP001295462">
    <property type="component" value="Unassembled WGS sequence"/>
</dbReference>
<sequence>MSAFLWSQVLIAIAIVFDLISFQFKKRQKIVCCLCASGILISTHFVLLEQWTAASLMLLASIRYFTSIFTTSKRWMFLYLSSALMITVVTFVDLINLLSFGGTLFQTTAAFCKSDQRLRQLMIVGTLLWLIHNYLAGSPTAVLMELLFIGSNIIGYCRYYGIHLSLLTQKSPHK</sequence>
<dbReference type="InterPro" id="IPR026267">
    <property type="entry name" value="YgjV"/>
</dbReference>
<dbReference type="AlphaFoldDB" id="A0AAU9QQD7"/>
<organism evidence="2 3">
    <name type="scientific">Vibrio jasicida</name>
    <dbReference type="NCBI Taxonomy" id="766224"/>
    <lineage>
        <taxon>Bacteria</taxon>
        <taxon>Pseudomonadati</taxon>
        <taxon>Pseudomonadota</taxon>
        <taxon>Gammaproteobacteria</taxon>
        <taxon>Vibrionales</taxon>
        <taxon>Vibrionaceae</taxon>
        <taxon>Vibrio</taxon>
    </lineage>
</organism>
<dbReference type="Pfam" id="PF10688">
    <property type="entry name" value="Imp-YgjV"/>
    <property type="match status" value="1"/>
</dbReference>
<proteinExistence type="predicted"/>
<feature type="transmembrane region" description="Helical" evidence="1">
    <location>
        <begin position="6"/>
        <end position="24"/>
    </location>
</feature>
<name>A0AAU9QQD7_9VIBR</name>
<dbReference type="PIRSF" id="PIRSF011443">
    <property type="entry name" value="YgjV"/>
    <property type="match status" value="1"/>
</dbReference>
<dbReference type="InterPro" id="IPR019629">
    <property type="entry name" value="Uncharacterised_HI1736/YgjV"/>
</dbReference>
<evidence type="ECO:0000313" key="3">
    <source>
        <dbReference type="Proteomes" id="UP001295462"/>
    </source>
</evidence>
<reference evidence="2" key="1">
    <citation type="submission" date="2022-01" db="EMBL/GenBank/DDBJ databases">
        <authorList>
            <person name="Lagorce A."/>
        </authorList>
    </citation>
    <scope>NUCLEOTIDE SEQUENCE</scope>
    <source>
        <strain evidence="2">Th15_F1_A12</strain>
    </source>
</reference>
<dbReference type="RefSeq" id="WP_409589550.1">
    <property type="nucleotide sequence ID" value="NZ_CAKMTZ010000089.1"/>
</dbReference>
<feature type="transmembrane region" description="Helical" evidence="1">
    <location>
        <begin position="31"/>
        <end position="64"/>
    </location>
</feature>
<keyword evidence="1" id="KW-0472">Membrane</keyword>
<evidence type="ECO:0000256" key="1">
    <source>
        <dbReference type="SAM" id="Phobius"/>
    </source>
</evidence>
<gene>
    <name evidence="2" type="ORF">THF1A12_360041</name>
</gene>
<keyword evidence="1" id="KW-0812">Transmembrane</keyword>
<evidence type="ECO:0008006" key="4">
    <source>
        <dbReference type="Google" id="ProtNLM"/>
    </source>
</evidence>
<feature type="transmembrane region" description="Helical" evidence="1">
    <location>
        <begin position="118"/>
        <end position="135"/>
    </location>
</feature>
<feature type="transmembrane region" description="Helical" evidence="1">
    <location>
        <begin position="76"/>
        <end position="98"/>
    </location>
</feature>
<accession>A0AAU9QQD7</accession>
<comment type="caution">
    <text evidence="2">The sequence shown here is derived from an EMBL/GenBank/DDBJ whole genome shotgun (WGS) entry which is preliminary data.</text>
</comment>
<keyword evidence="1" id="KW-1133">Transmembrane helix</keyword>
<dbReference type="EMBL" id="CAKMUD010000090">
    <property type="protein sequence ID" value="CAH1598455.1"/>
    <property type="molecule type" value="Genomic_DNA"/>
</dbReference>
<protein>
    <recommendedName>
        <fullName evidence="4">YgjV family protein</fullName>
    </recommendedName>
</protein>